<reference evidence="1 2" key="1">
    <citation type="submission" date="2018-06" db="EMBL/GenBank/DDBJ databases">
        <authorList>
            <consortium name="Pathogen Informatics"/>
            <person name="Doyle S."/>
        </authorList>
    </citation>
    <scope>NUCLEOTIDE SEQUENCE [LARGE SCALE GENOMIC DNA]</scope>
    <source>
        <strain evidence="1 2">NCTC11343</strain>
    </source>
</reference>
<sequence length="117" mass="13112">MTVKHIGFQEIRSQIALEGEILELPDFVMEQTSNHLNEVVVTASRLAESIDEVPSSITYIGGKTLEDQRLINDNLPNILMQKVPSISPSEESQTTSSLKYVVGIFWYLSMGFLNLLL</sequence>
<dbReference type="Proteomes" id="UP000251241">
    <property type="component" value="Unassembled WGS sequence"/>
</dbReference>
<dbReference type="InterPro" id="IPR037066">
    <property type="entry name" value="Plug_dom_sf"/>
</dbReference>
<dbReference type="AlphaFoldDB" id="A0A2X2JDQ7"/>
<organism evidence="1 2">
    <name type="scientific">Sphingobacterium multivorum</name>
    <dbReference type="NCBI Taxonomy" id="28454"/>
    <lineage>
        <taxon>Bacteria</taxon>
        <taxon>Pseudomonadati</taxon>
        <taxon>Bacteroidota</taxon>
        <taxon>Sphingobacteriia</taxon>
        <taxon>Sphingobacteriales</taxon>
        <taxon>Sphingobacteriaceae</taxon>
        <taxon>Sphingobacterium</taxon>
    </lineage>
</organism>
<dbReference type="SUPFAM" id="SSF56935">
    <property type="entry name" value="Porins"/>
    <property type="match status" value="1"/>
</dbReference>
<evidence type="ECO:0000313" key="1">
    <source>
        <dbReference type="EMBL" id="SPZ92442.1"/>
    </source>
</evidence>
<proteinExistence type="predicted"/>
<protein>
    <submittedName>
        <fullName evidence="1">Outer membrane receptor for ferrienterochelin and colicins</fullName>
    </submittedName>
</protein>
<dbReference type="RefSeq" id="WP_112375889.1">
    <property type="nucleotide sequence ID" value="NZ_UAUU01000011.1"/>
</dbReference>
<evidence type="ECO:0000313" key="2">
    <source>
        <dbReference type="Proteomes" id="UP000251241"/>
    </source>
</evidence>
<gene>
    <name evidence="1" type="ORF">NCTC11343_04490</name>
</gene>
<name>A0A2X2JDQ7_SPHMU</name>
<accession>A0A2X2JDQ7</accession>
<dbReference type="EMBL" id="UAUU01000011">
    <property type="protein sequence ID" value="SPZ92442.1"/>
    <property type="molecule type" value="Genomic_DNA"/>
</dbReference>
<keyword evidence="1" id="KW-0675">Receptor</keyword>
<dbReference type="Gene3D" id="2.170.130.10">
    <property type="entry name" value="TonB-dependent receptor, plug domain"/>
    <property type="match status" value="1"/>
</dbReference>